<keyword evidence="5 8" id="KW-0418">Kinase</keyword>
<organism evidence="8 9">
    <name type="scientific">Constantimarinum furrinae</name>
    <dbReference type="NCBI Taxonomy" id="2562285"/>
    <lineage>
        <taxon>Bacteria</taxon>
        <taxon>Pseudomonadati</taxon>
        <taxon>Bacteroidota</taxon>
        <taxon>Flavobacteriia</taxon>
        <taxon>Flavobacteriales</taxon>
        <taxon>Flavobacteriaceae</taxon>
        <taxon>Altibacter/Constantimarinum group</taxon>
        <taxon>Constantimarinum</taxon>
    </lineage>
</organism>
<evidence type="ECO:0000256" key="2">
    <source>
        <dbReference type="ARBA" id="ARBA00012438"/>
    </source>
</evidence>
<dbReference type="InterPro" id="IPR004358">
    <property type="entry name" value="Sig_transdc_His_kin-like_C"/>
</dbReference>
<accession>A0A7G8PSQ9</accession>
<name>A0A7G8PSQ9_9FLAO</name>
<dbReference type="EMBL" id="CP052909">
    <property type="protein sequence ID" value="QNJ97375.1"/>
    <property type="molecule type" value="Genomic_DNA"/>
</dbReference>
<feature type="domain" description="Histidine kinase" evidence="6">
    <location>
        <begin position="170"/>
        <end position="379"/>
    </location>
</feature>
<dbReference type="InterPro" id="IPR035965">
    <property type="entry name" value="PAS-like_dom_sf"/>
</dbReference>
<dbReference type="Gene3D" id="3.30.450.20">
    <property type="entry name" value="PAS domain"/>
    <property type="match status" value="1"/>
</dbReference>
<dbReference type="SUPFAM" id="SSF55785">
    <property type="entry name" value="PYP-like sensor domain (PAS domain)"/>
    <property type="match status" value="1"/>
</dbReference>
<feature type="domain" description="PAC" evidence="7">
    <location>
        <begin position="100"/>
        <end position="152"/>
    </location>
</feature>
<dbReference type="GO" id="GO:0004673">
    <property type="term" value="F:protein histidine kinase activity"/>
    <property type="evidence" value="ECO:0007669"/>
    <property type="project" value="UniProtKB-EC"/>
</dbReference>
<dbReference type="SUPFAM" id="SSF55874">
    <property type="entry name" value="ATPase domain of HSP90 chaperone/DNA topoisomerase II/histidine kinase"/>
    <property type="match status" value="1"/>
</dbReference>
<dbReference type="InterPro" id="IPR013655">
    <property type="entry name" value="PAS_fold_3"/>
</dbReference>
<dbReference type="InterPro" id="IPR000014">
    <property type="entry name" value="PAS"/>
</dbReference>
<dbReference type="SMART" id="SM00086">
    <property type="entry name" value="PAC"/>
    <property type="match status" value="1"/>
</dbReference>
<dbReference type="PANTHER" id="PTHR43304">
    <property type="entry name" value="PHYTOCHROME-LIKE PROTEIN CPH1"/>
    <property type="match status" value="1"/>
</dbReference>
<dbReference type="PANTHER" id="PTHR43304:SF1">
    <property type="entry name" value="PAC DOMAIN-CONTAINING PROTEIN"/>
    <property type="match status" value="1"/>
</dbReference>
<keyword evidence="9" id="KW-1185">Reference proteome</keyword>
<dbReference type="InterPro" id="IPR052162">
    <property type="entry name" value="Sensor_kinase/Photoreceptor"/>
</dbReference>
<dbReference type="InterPro" id="IPR000700">
    <property type="entry name" value="PAS-assoc_C"/>
</dbReference>
<dbReference type="CDD" id="cd00130">
    <property type="entry name" value="PAS"/>
    <property type="match status" value="1"/>
</dbReference>
<comment type="catalytic activity">
    <reaction evidence="1">
        <text>ATP + protein L-histidine = ADP + protein N-phospho-L-histidine.</text>
        <dbReference type="EC" id="2.7.13.3"/>
    </reaction>
</comment>
<dbReference type="PROSITE" id="PS50113">
    <property type="entry name" value="PAC"/>
    <property type="match status" value="1"/>
</dbReference>
<dbReference type="EC" id="2.7.13.3" evidence="2"/>
<gene>
    <name evidence="8" type="ORF">ALE3EI_0800</name>
</gene>
<evidence type="ECO:0000256" key="1">
    <source>
        <dbReference type="ARBA" id="ARBA00000085"/>
    </source>
</evidence>
<dbReference type="Pfam" id="PF02518">
    <property type="entry name" value="HATPase_c"/>
    <property type="match status" value="1"/>
</dbReference>
<dbReference type="PROSITE" id="PS50109">
    <property type="entry name" value="HIS_KIN"/>
    <property type="match status" value="1"/>
</dbReference>
<dbReference type="KEGG" id="alti:ALE3EI_0800"/>
<dbReference type="InterPro" id="IPR001610">
    <property type="entry name" value="PAC"/>
</dbReference>
<dbReference type="Proteomes" id="UP000515514">
    <property type="component" value="Chromosome"/>
</dbReference>
<evidence type="ECO:0000256" key="3">
    <source>
        <dbReference type="ARBA" id="ARBA00022553"/>
    </source>
</evidence>
<sequence>MNFLAQKRSKIFLQDKPPKQPETRVFSDFYYKEVAKLTAAGGFSVNFAEKLSFIDPEARRILQTPLNFQPSLKASLQFYAQDHRDKAEELFHNCCRGIAFSTTIKMRTYTGKEFWAKAVGKPVYDEDENVIGIQGVFQDIHSEKTKELNLLKSFKTIESQHSKLNNFAKIVSHSLRSHASNLQLTLELLRSSESELEAHELKTSLYHISENINATVGHISELVSIQSMAKETTEIVSLDNTLRKVKDDISLLLLESGTEIYSDFSEVTEIEYIPNYLESILFNLITNAIKFRHEERNPVIEIYTYKENDETYLMVRDNGSGIDLEKHGNRLFNIYQTFHDVKDSVGVGLFLIKNQIEALQGNITVKSTVNQGTTFTIKF</sequence>
<keyword evidence="4" id="KW-0808">Transferase</keyword>
<reference evidence="8 9" key="1">
    <citation type="submission" date="2020-04" db="EMBL/GenBank/DDBJ databases">
        <title>Genome sequence of Altibacter aquimarinus strain ALE3EI.</title>
        <authorList>
            <person name="Oh H.-M."/>
            <person name="Jang D."/>
        </authorList>
    </citation>
    <scope>NUCLEOTIDE SEQUENCE [LARGE SCALE GENOMIC DNA]</scope>
    <source>
        <strain evidence="8 9">ALE3EI</strain>
    </source>
</reference>
<evidence type="ECO:0000259" key="6">
    <source>
        <dbReference type="PROSITE" id="PS50109"/>
    </source>
</evidence>
<keyword evidence="3" id="KW-0597">Phosphoprotein</keyword>
<dbReference type="InterPro" id="IPR003594">
    <property type="entry name" value="HATPase_dom"/>
</dbReference>
<dbReference type="Pfam" id="PF08447">
    <property type="entry name" value="PAS_3"/>
    <property type="match status" value="1"/>
</dbReference>
<dbReference type="InterPro" id="IPR036890">
    <property type="entry name" value="HATPase_C_sf"/>
</dbReference>
<evidence type="ECO:0000313" key="9">
    <source>
        <dbReference type="Proteomes" id="UP000515514"/>
    </source>
</evidence>
<dbReference type="NCBIfam" id="TIGR00229">
    <property type="entry name" value="sensory_box"/>
    <property type="match status" value="1"/>
</dbReference>
<dbReference type="PRINTS" id="PR00344">
    <property type="entry name" value="BCTRLSENSOR"/>
</dbReference>
<evidence type="ECO:0000313" key="8">
    <source>
        <dbReference type="EMBL" id="QNJ97375.1"/>
    </source>
</evidence>
<dbReference type="SMART" id="SM00387">
    <property type="entry name" value="HATPase_c"/>
    <property type="match status" value="1"/>
</dbReference>
<dbReference type="RefSeq" id="WP_186991083.1">
    <property type="nucleotide sequence ID" value="NZ_CP052909.1"/>
</dbReference>
<evidence type="ECO:0000259" key="7">
    <source>
        <dbReference type="PROSITE" id="PS50113"/>
    </source>
</evidence>
<dbReference type="Gene3D" id="3.30.565.10">
    <property type="entry name" value="Histidine kinase-like ATPase, C-terminal domain"/>
    <property type="match status" value="1"/>
</dbReference>
<evidence type="ECO:0000256" key="4">
    <source>
        <dbReference type="ARBA" id="ARBA00022679"/>
    </source>
</evidence>
<proteinExistence type="predicted"/>
<dbReference type="InterPro" id="IPR005467">
    <property type="entry name" value="His_kinase_dom"/>
</dbReference>
<dbReference type="AlphaFoldDB" id="A0A7G8PSQ9"/>
<protein>
    <recommendedName>
        <fullName evidence="2">histidine kinase</fullName>
        <ecNumber evidence="2">2.7.13.3</ecNumber>
    </recommendedName>
</protein>
<evidence type="ECO:0000256" key="5">
    <source>
        <dbReference type="ARBA" id="ARBA00022777"/>
    </source>
</evidence>